<dbReference type="HOGENOM" id="CLU_2678947_0_0_2"/>
<sequence>MPLSKFCNQGICIHSKHLNITVQTTSDIRSTATFAINADTKIKLLPENTENTENKKQLSKLYGDIIKQCSVENI</sequence>
<proteinExistence type="predicted"/>
<dbReference type="Proteomes" id="UP000033072">
    <property type="component" value="Chromosome"/>
</dbReference>
<gene>
    <name evidence="1" type="ORF">MSLAZ_3085</name>
</gene>
<keyword evidence="2" id="KW-1185">Reference proteome</keyword>
<dbReference type="AlphaFoldDB" id="A0A0E3S757"/>
<evidence type="ECO:0000313" key="2">
    <source>
        <dbReference type="Proteomes" id="UP000033072"/>
    </source>
</evidence>
<dbReference type="KEGG" id="mls:MSLAZ_3085"/>
<dbReference type="PATRIC" id="fig|1434111.4.peg.4069"/>
<reference evidence="1 2" key="1">
    <citation type="submission" date="2014-07" db="EMBL/GenBank/DDBJ databases">
        <title>Methanogenic archaea and the global carbon cycle.</title>
        <authorList>
            <person name="Henriksen J.R."/>
            <person name="Luke J."/>
            <person name="Reinhart S."/>
            <person name="Benedict M.N."/>
            <person name="Youngblut N.D."/>
            <person name="Metcalf M.E."/>
            <person name="Whitaker R.J."/>
            <person name="Metcalf W.W."/>
        </authorList>
    </citation>
    <scope>NUCLEOTIDE SEQUENCE [LARGE SCALE GENOMIC DNA]</scope>
    <source>
        <strain evidence="1 2">Z-7289</strain>
    </source>
</reference>
<dbReference type="EMBL" id="CP009515">
    <property type="protein sequence ID" value="AKB76346.1"/>
    <property type="molecule type" value="Genomic_DNA"/>
</dbReference>
<accession>A0A0E3S757</accession>
<protein>
    <submittedName>
        <fullName evidence="1">Uncharacterized protein</fullName>
    </submittedName>
</protein>
<evidence type="ECO:0000313" key="1">
    <source>
        <dbReference type="EMBL" id="AKB76346.1"/>
    </source>
</evidence>
<name>A0A0E3S757_9EURY</name>
<organism evidence="1 2">
    <name type="scientific">Methanosarcina lacustris Z-7289</name>
    <dbReference type="NCBI Taxonomy" id="1434111"/>
    <lineage>
        <taxon>Archaea</taxon>
        <taxon>Methanobacteriati</taxon>
        <taxon>Methanobacteriota</taxon>
        <taxon>Stenosarchaea group</taxon>
        <taxon>Methanomicrobia</taxon>
        <taxon>Methanosarcinales</taxon>
        <taxon>Methanosarcinaceae</taxon>
        <taxon>Methanosarcina</taxon>
    </lineage>
</organism>